<reference evidence="3 4" key="1">
    <citation type="submission" date="2017-12" db="EMBL/GenBank/DDBJ databases">
        <title>Hemimetabolous genomes reveal molecular basis of termite eusociality.</title>
        <authorList>
            <person name="Harrison M.C."/>
            <person name="Jongepier E."/>
            <person name="Robertson H.M."/>
            <person name="Arning N."/>
            <person name="Bitard-Feildel T."/>
            <person name="Chao H."/>
            <person name="Childers C.P."/>
            <person name="Dinh H."/>
            <person name="Doddapaneni H."/>
            <person name="Dugan S."/>
            <person name="Gowin J."/>
            <person name="Greiner C."/>
            <person name="Han Y."/>
            <person name="Hu H."/>
            <person name="Hughes D.S.T."/>
            <person name="Huylmans A.-K."/>
            <person name="Kemena C."/>
            <person name="Kremer L.P.M."/>
            <person name="Lee S.L."/>
            <person name="Lopez-Ezquerra A."/>
            <person name="Mallet L."/>
            <person name="Monroy-Kuhn J.M."/>
            <person name="Moser A."/>
            <person name="Murali S.C."/>
            <person name="Muzny D.M."/>
            <person name="Otani S."/>
            <person name="Piulachs M.-D."/>
            <person name="Poelchau M."/>
            <person name="Qu J."/>
            <person name="Schaub F."/>
            <person name="Wada-Katsumata A."/>
            <person name="Worley K.C."/>
            <person name="Xie Q."/>
            <person name="Ylla G."/>
            <person name="Poulsen M."/>
            <person name="Gibbs R.A."/>
            <person name="Schal C."/>
            <person name="Richards S."/>
            <person name="Belles X."/>
            <person name="Korb J."/>
            <person name="Bornberg-Bauer E."/>
        </authorList>
    </citation>
    <scope>NUCLEOTIDE SEQUENCE [LARGE SCALE GENOMIC DNA]</scope>
    <source>
        <tissue evidence="3">Whole body</tissue>
    </source>
</reference>
<dbReference type="InParanoid" id="A0A2J7RHZ2"/>
<dbReference type="PANTHER" id="PTHR47326">
    <property type="entry name" value="TRANSPOSABLE ELEMENT TC3 TRANSPOSASE-LIKE PROTEIN"/>
    <property type="match status" value="1"/>
</dbReference>
<evidence type="ECO:0000313" key="3">
    <source>
        <dbReference type="EMBL" id="PNF40450.1"/>
    </source>
</evidence>
<gene>
    <name evidence="3" type="ORF">B7P43_G16082</name>
</gene>
<dbReference type="PANTHER" id="PTHR47326:SF1">
    <property type="entry name" value="HTH PSQ-TYPE DOMAIN-CONTAINING PROTEIN"/>
    <property type="match status" value="1"/>
</dbReference>
<keyword evidence="4" id="KW-1185">Reference proteome</keyword>
<feature type="compositionally biased region" description="Polar residues" evidence="1">
    <location>
        <begin position="171"/>
        <end position="181"/>
    </location>
</feature>
<dbReference type="EMBL" id="NEVH01003510">
    <property type="protein sequence ID" value="PNF40450.1"/>
    <property type="molecule type" value="Genomic_DNA"/>
</dbReference>
<evidence type="ECO:0000256" key="1">
    <source>
        <dbReference type="SAM" id="MobiDB-lite"/>
    </source>
</evidence>
<dbReference type="AlphaFoldDB" id="A0A2J7RHZ2"/>
<dbReference type="STRING" id="105785.A0A2J7RHZ2"/>
<dbReference type="OrthoDB" id="8192496at2759"/>
<comment type="caution">
    <text evidence="3">The sequence shown here is derived from an EMBL/GenBank/DDBJ whole genome shotgun (WGS) entry which is preliminary data.</text>
</comment>
<dbReference type="Proteomes" id="UP000235965">
    <property type="component" value="Unassembled WGS sequence"/>
</dbReference>
<protein>
    <recommendedName>
        <fullName evidence="2">DUF4817 domain-containing protein</fullName>
    </recommendedName>
</protein>
<accession>A0A2J7RHZ2</accession>
<evidence type="ECO:0000313" key="4">
    <source>
        <dbReference type="Proteomes" id="UP000235965"/>
    </source>
</evidence>
<feature type="domain" description="DUF4817" evidence="2">
    <location>
        <begin position="7"/>
        <end position="59"/>
    </location>
</feature>
<dbReference type="Pfam" id="PF16087">
    <property type="entry name" value="DUF4817"/>
    <property type="match status" value="1"/>
</dbReference>
<name>A0A2J7RHZ2_9NEOP</name>
<feature type="region of interest" description="Disordered" evidence="1">
    <location>
        <begin position="161"/>
        <end position="186"/>
    </location>
</feature>
<dbReference type="InterPro" id="IPR032135">
    <property type="entry name" value="DUF4817"/>
</dbReference>
<sequence>MPRVRYTLEQRLFMYDTYVKSGCVRTVRRRFAHKFKNVTIPHRKTIHAIVNKVRQTGSLLDKRRTVSKCRVLTEEKLDEIGARLEHFPQKSLRLIAQETGISKTSARNATILLNLKPNKTAVVHKLQSCDPANRGIHVGKLRAYIPPTAVWRRMEFVNTEPDTDSERFLTSPPSGSQPNNIKTEEEPVLMTFPVMRSESEERSKCKQHNP</sequence>
<evidence type="ECO:0000259" key="2">
    <source>
        <dbReference type="Pfam" id="PF16087"/>
    </source>
</evidence>
<organism evidence="3 4">
    <name type="scientific">Cryptotermes secundus</name>
    <dbReference type="NCBI Taxonomy" id="105785"/>
    <lineage>
        <taxon>Eukaryota</taxon>
        <taxon>Metazoa</taxon>
        <taxon>Ecdysozoa</taxon>
        <taxon>Arthropoda</taxon>
        <taxon>Hexapoda</taxon>
        <taxon>Insecta</taxon>
        <taxon>Pterygota</taxon>
        <taxon>Neoptera</taxon>
        <taxon>Polyneoptera</taxon>
        <taxon>Dictyoptera</taxon>
        <taxon>Blattodea</taxon>
        <taxon>Blattoidea</taxon>
        <taxon>Termitoidae</taxon>
        <taxon>Kalotermitidae</taxon>
        <taxon>Cryptotermitinae</taxon>
        <taxon>Cryptotermes</taxon>
    </lineage>
</organism>
<proteinExistence type="predicted"/>